<protein>
    <submittedName>
        <fullName evidence="2">Transposase</fullName>
    </submittedName>
</protein>
<dbReference type="EMBL" id="LVWA01000005">
    <property type="protein sequence ID" value="OKL40568.1"/>
    <property type="molecule type" value="Genomic_DNA"/>
</dbReference>
<dbReference type="PANTHER" id="PTHR46637:SF1">
    <property type="entry name" value="BLL5188 PROTEIN"/>
    <property type="match status" value="1"/>
</dbReference>
<evidence type="ECO:0000313" key="2">
    <source>
        <dbReference type="EMBL" id="OKL40568.1"/>
    </source>
</evidence>
<comment type="caution">
    <text evidence="2">The sequence shown here is derived from an EMBL/GenBank/DDBJ whole genome shotgun (WGS) entry which is preliminary data.</text>
</comment>
<keyword evidence="3" id="KW-1185">Reference proteome</keyword>
<sequence>MSHGRYELSQRQWELIGEELPQPVSREDGKGRPSRSDRELLNGIFWILCSGSPWRDLPDKYGPWQTVYDRFRKWQGLGVFERILSRLRLRLQQDGYLDLNTWFVDATINRAHKAAAGAKKKKGLTRP</sequence>
<evidence type="ECO:0000259" key="1">
    <source>
        <dbReference type="Pfam" id="PF13340"/>
    </source>
</evidence>
<organism evidence="2 3">
    <name type="scientific">Pontibacter flavimaris</name>
    <dbReference type="NCBI Taxonomy" id="1797110"/>
    <lineage>
        <taxon>Bacteria</taxon>
        <taxon>Pseudomonadati</taxon>
        <taxon>Bacteroidota</taxon>
        <taxon>Cytophagia</taxon>
        <taxon>Cytophagales</taxon>
        <taxon>Hymenobacteraceae</taxon>
        <taxon>Pontibacter</taxon>
    </lineage>
</organism>
<evidence type="ECO:0000313" key="3">
    <source>
        <dbReference type="Proteomes" id="UP000186551"/>
    </source>
</evidence>
<reference evidence="2 3" key="1">
    <citation type="submission" date="2016-03" db="EMBL/GenBank/DDBJ databases">
        <title>Genome sequence of Pontibacter sp. nov., of the family cytophagaceae, isolated from marine sediment of the Yellow Sea, China.</title>
        <authorList>
            <person name="Zhang G."/>
            <person name="Zhang R."/>
        </authorList>
    </citation>
    <scope>NUCLEOTIDE SEQUENCE [LARGE SCALE GENOMIC DNA]</scope>
    <source>
        <strain evidence="2 3">S10-8</strain>
    </source>
</reference>
<gene>
    <name evidence="2" type="ORF">A3841_18125</name>
</gene>
<dbReference type="InterPro" id="IPR052909">
    <property type="entry name" value="Transposase_6_like"/>
</dbReference>
<dbReference type="InterPro" id="IPR025161">
    <property type="entry name" value="IS402-like_dom"/>
</dbReference>
<dbReference type="AlphaFoldDB" id="A0A1Q5PE92"/>
<accession>A0A1Q5PE92</accession>
<feature type="domain" description="Insertion element IS402-like" evidence="1">
    <location>
        <begin position="8"/>
        <end position="83"/>
    </location>
</feature>
<dbReference type="Pfam" id="PF13340">
    <property type="entry name" value="DUF4096"/>
    <property type="match status" value="1"/>
</dbReference>
<name>A0A1Q5PE92_9BACT</name>
<dbReference type="Proteomes" id="UP000186551">
    <property type="component" value="Unassembled WGS sequence"/>
</dbReference>
<dbReference type="PANTHER" id="PTHR46637">
    <property type="entry name" value="TIS1421-TRANSPOSASE PROTEIN A"/>
    <property type="match status" value="1"/>
</dbReference>
<dbReference type="NCBIfam" id="NF033580">
    <property type="entry name" value="transpos_IS5_3"/>
    <property type="match status" value="1"/>
</dbReference>
<proteinExistence type="predicted"/>